<dbReference type="EMBL" id="HBHT01013671">
    <property type="protein sequence ID" value="CAD9959402.1"/>
    <property type="molecule type" value="Transcribed_RNA"/>
</dbReference>
<feature type="compositionally biased region" description="Acidic residues" evidence="1">
    <location>
        <begin position="298"/>
        <end position="321"/>
    </location>
</feature>
<dbReference type="SUPFAM" id="SSF46938">
    <property type="entry name" value="CRAL/TRIO N-terminal domain"/>
    <property type="match status" value="1"/>
</dbReference>
<name>A0A7S2Y8F7_9STRA</name>
<sequence>MTPAQEQALLPVARQNLKASLERIPPARREAYDEAMEKAPHLVQVESPPDRFLRALKFDPDATAESLVRYWHKRKELFGPKRAFRSMTITGRGALTKEHVYSALCGAFCIMPPDKHQRPILFIDRAKFLTDAEDPSHRVQVMFYFLHLLFLESDLAIQHGFVICISMDSEHSSKAFDFPKNQSSLIEHLKAEAIPMQIKAIHLILLKKSTFYEQSIPKWFKLFEDTWRRLAMRVIAHVVHSRLEILLGLNAYGISDVNIPKELNNQVDLDAVGKWHAERLEIELERYRFFPLATASLDDDDDSYDDDDDYDDEDEDDDEQEDSKMAAKTNGTEAEKDEDAKEPSNSSSKKQKLDPDA</sequence>
<proteinExistence type="predicted"/>
<dbReference type="InterPro" id="IPR036865">
    <property type="entry name" value="CRAL-TRIO_dom_sf"/>
</dbReference>
<reference evidence="2" key="1">
    <citation type="submission" date="2021-01" db="EMBL/GenBank/DDBJ databases">
        <authorList>
            <person name="Corre E."/>
            <person name="Pelletier E."/>
            <person name="Niang G."/>
            <person name="Scheremetjew M."/>
            <person name="Finn R."/>
            <person name="Kale V."/>
            <person name="Holt S."/>
            <person name="Cochrane G."/>
            <person name="Meng A."/>
            <person name="Brown T."/>
            <person name="Cohen L."/>
        </authorList>
    </citation>
    <scope>NUCLEOTIDE SEQUENCE</scope>
    <source>
        <strain evidence="2">CCMP125</strain>
    </source>
</reference>
<dbReference type="InterPro" id="IPR036273">
    <property type="entry name" value="CRAL/TRIO_N_dom_sf"/>
</dbReference>
<organism evidence="2">
    <name type="scientific">Entomoneis paludosa</name>
    <dbReference type="NCBI Taxonomy" id="265537"/>
    <lineage>
        <taxon>Eukaryota</taxon>
        <taxon>Sar</taxon>
        <taxon>Stramenopiles</taxon>
        <taxon>Ochrophyta</taxon>
        <taxon>Bacillariophyta</taxon>
        <taxon>Bacillariophyceae</taxon>
        <taxon>Bacillariophycidae</taxon>
        <taxon>Entomoneidaceae</taxon>
        <taxon>Entomoneis</taxon>
    </lineage>
</organism>
<evidence type="ECO:0008006" key="3">
    <source>
        <dbReference type="Google" id="ProtNLM"/>
    </source>
</evidence>
<evidence type="ECO:0000256" key="1">
    <source>
        <dbReference type="SAM" id="MobiDB-lite"/>
    </source>
</evidence>
<gene>
    <name evidence="2" type="ORF">APAL1065_LOCUS9170</name>
</gene>
<accession>A0A7S2Y8F7</accession>
<feature type="region of interest" description="Disordered" evidence="1">
    <location>
        <begin position="298"/>
        <end position="357"/>
    </location>
</feature>
<protein>
    <recommendedName>
        <fullName evidence="3">CRAL-TRIO domain-containing protein</fullName>
    </recommendedName>
</protein>
<evidence type="ECO:0000313" key="2">
    <source>
        <dbReference type="EMBL" id="CAD9959402.1"/>
    </source>
</evidence>
<dbReference type="AlphaFoldDB" id="A0A7S2Y8F7"/>
<dbReference type="Gene3D" id="3.40.525.10">
    <property type="entry name" value="CRAL-TRIO lipid binding domain"/>
    <property type="match status" value="1"/>
</dbReference>
<dbReference type="SUPFAM" id="SSF52087">
    <property type="entry name" value="CRAL/TRIO domain"/>
    <property type="match status" value="1"/>
</dbReference>